<comment type="caution">
    <text evidence="9">The sequence shown here is derived from an EMBL/GenBank/DDBJ whole genome shotgun (WGS) entry which is preliminary data.</text>
</comment>
<dbReference type="GO" id="GO:0005739">
    <property type="term" value="C:mitochondrion"/>
    <property type="evidence" value="ECO:0007669"/>
    <property type="project" value="UniProtKB-SubCell"/>
</dbReference>
<dbReference type="Proteomes" id="UP000268093">
    <property type="component" value="Unassembled WGS sequence"/>
</dbReference>
<dbReference type="PROSITE" id="PS00166">
    <property type="entry name" value="ENOYL_COA_HYDRATASE"/>
    <property type="match status" value="1"/>
</dbReference>
<evidence type="ECO:0000313" key="10">
    <source>
        <dbReference type="Proteomes" id="UP000268093"/>
    </source>
</evidence>
<evidence type="ECO:0000256" key="4">
    <source>
        <dbReference type="ARBA" id="ARBA00022801"/>
    </source>
</evidence>
<evidence type="ECO:0000259" key="8">
    <source>
        <dbReference type="Pfam" id="PF16113"/>
    </source>
</evidence>
<keyword evidence="10" id="KW-1185">Reference proteome</keyword>
<evidence type="ECO:0000256" key="1">
    <source>
        <dbReference type="ARBA" id="ARBA00001709"/>
    </source>
</evidence>
<feature type="domain" description="Enoyl-CoA hydratase/isomerase" evidence="8">
    <location>
        <begin position="128"/>
        <end position="457"/>
    </location>
</feature>
<dbReference type="AlphaFoldDB" id="A0A433CZK2"/>
<evidence type="ECO:0000256" key="7">
    <source>
        <dbReference type="SAM" id="MobiDB-lite"/>
    </source>
</evidence>
<accession>A0A433CZK2</accession>
<feature type="compositionally biased region" description="Polar residues" evidence="7">
    <location>
        <begin position="8"/>
        <end position="19"/>
    </location>
</feature>
<dbReference type="FunFam" id="3.90.226.10:FF:000026">
    <property type="entry name" value="3-hydroxyisobutyryl-CoA hydrolase, mitochondrial"/>
    <property type="match status" value="1"/>
</dbReference>
<dbReference type="Gene3D" id="3.90.226.10">
    <property type="entry name" value="2-enoyl-CoA Hydratase, Chain A, domain 1"/>
    <property type="match status" value="1"/>
</dbReference>
<dbReference type="SUPFAM" id="SSF52096">
    <property type="entry name" value="ClpP/crotonase"/>
    <property type="match status" value="1"/>
</dbReference>
<dbReference type="NCBIfam" id="NF004127">
    <property type="entry name" value="PRK05617.1"/>
    <property type="match status" value="1"/>
</dbReference>
<dbReference type="OrthoDB" id="1737613at2759"/>
<name>A0A433CZK2_9FUNG</name>
<comment type="subcellular location">
    <subcellularLocation>
        <location evidence="2">Mitochondrion</location>
    </subcellularLocation>
</comment>
<evidence type="ECO:0000313" key="9">
    <source>
        <dbReference type="EMBL" id="RUP44017.1"/>
    </source>
</evidence>
<dbReference type="CDD" id="cd06558">
    <property type="entry name" value="crotonase-like"/>
    <property type="match status" value="1"/>
</dbReference>
<dbReference type="InterPro" id="IPR045004">
    <property type="entry name" value="ECH_dom"/>
</dbReference>
<reference evidence="9 10" key="1">
    <citation type="journal article" date="2018" name="New Phytol.">
        <title>Phylogenomics of Endogonaceae and evolution of mycorrhizas within Mucoromycota.</title>
        <authorList>
            <person name="Chang Y."/>
            <person name="Desiro A."/>
            <person name="Na H."/>
            <person name="Sandor L."/>
            <person name="Lipzen A."/>
            <person name="Clum A."/>
            <person name="Barry K."/>
            <person name="Grigoriev I.V."/>
            <person name="Martin F.M."/>
            <person name="Stajich J.E."/>
            <person name="Smith M.E."/>
            <person name="Bonito G."/>
            <person name="Spatafora J.W."/>
        </authorList>
    </citation>
    <scope>NUCLEOTIDE SEQUENCE [LARGE SCALE GENOMIC DNA]</scope>
    <source>
        <strain evidence="9 10">GMNB39</strain>
    </source>
</reference>
<dbReference type="InterPro" id="IPR018376">
    <property type="entry name" value="Enoyl-CoA_hyd/isom_CS"/>
</dbReference>
<keyword evidence="5" id="KW-0496">Mitochondrion</keyword>
<dbReference type="EC" id="3.1.2.4" evidence="3"/>
<evidence type="ECO:0000256" key="3">
    <source>
        <dbReference type="ARBA" id="ARBA00011915"/>
    </source>
</evidence>
<feature type="non-terminal residue" evidence="9">
    <location>
        <position position="1"/>
    </location>
</feature>
<dbReference type="PANTHER" id="PTHR43176">
    <property type="entry name" value="3-HYDROXYISOBUTYRYL-COA HYDROLASE-RELATED"/>
    <property type="match status" value="1"/>
</dbReference>
<sequence>EHKPPQVPNITSSNLIQPSTDPPLSFLPPSQMHRLQMFRPSNAAALLRRNITSLPMRRSTPHTAAALSTTTNLSQISNTRVAAQRAQALARWFTVGNGRAKMSTLHGTAASTEEQQADVIQRKHLGSRTFILNRPLRLNSLNLSMIRNITPQLQAWDKSDLAKVIIIKGTGHRAFCAGGDVREIIKLLDERAPETLEFFEEEYQLNHLIATLDTPLVAIMDGVTMGGGVGLSVHAPFRIATENTVFAMPETAIGLFPDVGGSFFLSRMDGEVGTYLALTGEKLKGSDVFHAGIATHYVPSSRLQALEDRLAELETSDNEVINMAIEEFVGEFDPHYKYPLSGNVRRSIDRCFRGDTIGEIVEALKEDKFEWAKVTLETLMKMSPTSLTVTLQQIRKGADMTISACFRMEFNLVQKFLVSPDFREGVTSLLVNKPATTPTWNPPTLSEISDTDVLNSYFFAPSPNELSLLTSKDLSTLHSRYALPTEKDIERVVTGEVKGVGIYALSKDQVVEWFSRDRRGKQGVREKVVEVLERRTTIIDADGLKWIYGTG</sequence>
<comment type="catalytic activity">
    <reaction evidence="1">
        <text>3-hydroxy-2-methylpropanoyl-CoA + H2O = 3-hydroxy-2-methylpropanoate + CoA + H(+)</text>
        <dbReference type="Rhea" id="RHEA:20888"/>
        <dbReference type="ChEBI" id="CHEBI:11805"/>
        <dbReference type="ChEBI" id="CHEBI:15377"/>
        <dbReference type="ChEBI" id="CHEBI:15378"/>
        <dbReference type="ChEBI" id="CHEBI:57287"/>
        <dbReference type="ChEBI" id="CHEBI:57340"/>
        <dbReference type="EC" id="3.1.2.4"/>
    </reaction>
</comment>
<protein>
    <recommendedName>
        <fullName evidence="3">3-hydroxyisobutyryl-CoA hydrolase</fullName>
        <ecNumber evidence="3">3.1.2.4</ecNumber>
    </recommendedName>
    <alternativeName>
        <fullName evidence="6">3-hydroxyisobutyryl-coenzyme A hydrolase</fullName>
    </alternativeName>
</protein>
<organism evidence="9 10">
    <name type="scientific">Jimgerdemannia flammicorona</name>
    <dbReference type="NCBI Taxonomy" id="994334"/>
    <lineage>
        <taxon>Eukaryota</taxon>
        <taxon>Fungi</taxon>
        <taxon>Fungi incertae sedis</taxon>
        <taxon>Mucoromycota</taxon>
        <taxon>Mucoromycotina</taxon>
        <taxon>Endogonomycetes</taxon>
        <taxon>Endogonales</taxon>
        <taxon>Endogonaceae</taxon>
        <taxon>Jimgerdemannia</taxon>
    </lineage>
</organism>
<evidence type="ECO:0000256" key="5">
    <source>
        <dbReference type="ARBA" id="ARBA00023128"/>
    </source>
</evidence>
<dbReference type="Pfam" id="PF16113">
    <property type="entry name" value="ECH_2"/>
    <property type="match status" value="1"/>
</dbReference>
<dbReference type="PANTHER" id="PTHR43176:SF3">
    <property type="entry name" value="3-HYDROXYISOBUTYRYL-COA HYDROLASE, MITOCHONDRIAL"/>
    <property type="match status" value="1"/>
</dbReference>
<keyword evidence="4" id="KW-0378">Hydrolase</keyword>
<dbReference type="InterPro" id="IPR029045">
    <property type="entry name" value="ClpP/crotonase-like_dom_sf"/>
</dbReference>
<proteinExistence type="predicted"/>
<feature type="region of interest" description="Disordered" evidence="7">
    <location>
        <begin position="1"/>
        <end position="22"/>
    </location>
</feature>
<evidence type="ECO:0000256" key="6">
    <source>
        <dbReference type="ARBA" id="ARBA00031181"/>
    </source>
</evidence>
<gene>
    <name evidence="9" type="ORF">BC936DRAFT_150057</name>
</gene>
<evidence type="ECO:0000256" key="2">
    <source>
        <dbReference type="ARBA" id="ARBA00004173"/>
    </source>
</evidence>
<dbReference type="EMBL" id="RBNI01009798">
    <property type="protein sequence ID" value="RUP44017.1"/>
    <property type="molecule type" value="Genomic_DNA"/>
</dbReference>
<dbReference type="GO" id="GO:0003860">
    <property type="term" value="F:3-hydroxyisobutyryl-CoA hydrolase activity"/>
    <property type="evidence" value="ECO:0007669"/>
    <property type="project" value="UniProtKB-EC"/>
</dbReference>
<dbReference type="GO" id="GO:0006574">
    <property type="term" value="P:L-valine catabolic process"/>
    <property type="evidence" value="ECO:0007669"/>
    <property type="project" value="TreeGrafter"/>
</dbReference>
<dbReference type="InterPro" id="IPR032259">
    <property type="entry name" value="HIBYL-CoA-H"/>
</dbReference>